<proteinExistence type="predicted"/>
<dbReference type="Proteomes" id="UP001387293">
    <property type="component" value="Unassembled WGS sequence"/>
</dbReference>
<accession>A0ABU8L3H7</accession>
<evidence type="ECO:0000313" key="1">
    <source>
        <dbReference type="EMBL" id="MEI9412520.1"/>
    </source>
</evidence>
<dbReference type="EMBL" id="JAPYKS010000030">
    <property type="protein sequence ID" value="MEI9412520.1"/>
    <property type="molecule type" value="Genomic_DNA"/>
</dbReference>
<keyword evidence="1" id="KW-0238">DNA-binding</keyword>
<evidence type="ECO:0000313" key="2">
    <source>
        <dbReference type="Proteomes" id="UP001387293"/>
    </source>
</evidence>
<reference evidence="1 2" key="1">
    <citation type="submission" date="2022-12" db="EMBL/GenBank/DDBJ databases">
        <authorList>
            <person name="Muema E."/>
        </authorList>
    </citation>
    <scope>NUCLEOTIDE SEQUENCE [LARGE SCALE GENOMIC DNA]</scope>
    <source>
        <strain evidence="2">1326</strain>
    </source>
</reference>
<organism evidence="1 2">
    <name type="scientific">Mesorhizobium salmacidum</name>
    <dbReference type="NCBI Taxonomy" id="3015171"/>
    <lineage>
        <taxon>Bacteria</taxon>
        <taxon>Pseudomonadati</taxon>
        <taxon>Pseudomonadota</taxon>
        <taxon>Alphaproteobacteria</taxon>
        <taxon>Hyphomicrobiales</taxon>
        <taxon>Phyllobacteriaceae</taxon>
        <taxon>Mesorhizobium</taxon>
    </lineage>
</organism>
<dbReference type="RefSeq" id="WP_337108910.1">
    <property type="nucleotide sequence ID" value="NZ_JAPYKS010000030.1"/>
</dbReference>
<name>A0ABU8L3H7_9HYPH</name>
<dbReference type="GO" id="GO:0003677">
    <property type="term" value="F:DNA binding"/>
    <property type="evidence" value="ECO:0007669"/>
    <property type="project" value="UniProtKB-KW"/>
</dbReference>
<protein>
    <submittedName>
        <fullName evidence="1">DNA-binding protein</fullName>
    </submittedName>
</protein>
<keyword evidence="2" id="KW-1185">Reference proteome</keyword>
<gene>
    <name evidence="1" type="ORF">O7A60_27780</name>
</gene>
<sequence>MGTAHLNFESFDGGLRRAAEDALGSLRELGRARKRVPVTLDPQIASVLARFLNTALERGGVAYGPLGTELSPSQAGKILGLSRPLVVRRMEDGRLPFHYVGTHRRCTLGDVLSLKAKEDEQNRLMTEIYQDFEEIGDIDAEPSP</sequence>
<comment type="caution">
    <text evidence="1">The sequence shown here is derived from an EMBL/GenBank/DDBJ whole genome shotgun (WGS) entry which is preliminary data.</text>
</comment>